<evidence type="ECO:0000313" key="1">
    <source>
        <dbReference type="EMBL" id="QNM05339.1"/>
    </source>
</evidence>
<reference evidence="1 2" key="1">
    <citation type="submission" date="2020-08" db="EMBL/GenBank/DDBJ databases">
        <authorList>
            <person name="Liu C."/>
            <person name="Sun Q."/>
        </authorList>
    </citation>
    <scope>NUCLEOTIDE SEQUENCE [LARGE SCALE GENOMIC DNA]</scope>
    <source>
        <strain evidence="1 2">NSJ-38</strain>
    </source>
</reference>
<gene>
    <name evidence="1" type="ORF">H9Q78_13015</name>
</gene>
<dbReference type="Proteomes" id="UP000515823">
    <property type="component" value="Chromosome"/>
</dbReference>
<dbReference type="KEGG" id="qdo:H9Q78_13015"/>
<protein>
    <recommendedName>
        <fullName evidence="3">Bacteriocin</fullName>
    </recommendedName>
</protein>
<accession>A0A7G9G3F7</accession>
<keyword evidence="2" id="KW-1185">Reference proteome</keyword>
<dbReference type="RefSeq" id="WP_249302261.1">
    <property type="nucleotide sequence ID" value="NZ_CP060634.1"/>
</dbReference>
<dbReference type="EMBL" id="CP060634">
    <property type="protein sequence ID" value="QNM05339.1"/>
    <property type="molecule type" value="Genomic_DNA"/>
</dbReference>
<evidence type="ECO:0000313" key="2">
    <source>
        <dbReference type="Proteomes" id="UP000515823"/>
    </source>
</evidence>
<evidence type="ECO:0008006" key="3">
    <source>
        <dbReference type="Google" id="ProtNLM"/>
    </source>
</evidence>
<dbReference type="AlphaFoldDB" id="A0A7G9G3F7"/>
<sequence>MSEEKKAMELTDEELQSVDGGRAAYGGHRIVTGITKACGDYAPGSNFYNRKILAVSGTCGACSHLMKEDGWHLCGFHKD</sequence>
<proteinExistence type="predicted"/>
<name>A0A7G9G3F7_9FIRM</name>
<organism evidence="1 2">
    <name type="scientific">Qiania dongpingensis</name>
    <dbReference type="NCBI Taxonomy" id="2763669"/>
    <lineage>
        <taxon>Bacteria</taxon>
        <taxon>Bacillati</taxon>
        <taxon>Bacillota</taxon>
        <taxon>Clostridia</taxon>
        <taxon>Lachnospirales</taxon>
        <taxon>Lachnospiraceae</taxon>
        <taxon>Qiania</taxon>
    </lineage>
</organism>